<evidence type="ECO:0000256" key="5">
    <source>
        <dbReference type="ARBA" id="ARBA00022803"/>
    </source>
</evidence>
<evidence type="ECO:0000256" key="2">
    <source>
        <dbReference type="ARBA" id="ARBA00022737"/>
    </source>
</evidence>
<dbReference type="AlphaFoldDB" id="S3CW47"/>
<dbReference type="InterPro" id="IPR011990">
    <property type="entry name" value="TPR-like_helical_dom_sf"/>
</dbReference>
<dbReference type="GO" id="GO:0016567">
    <property type="term" value="P:protein ubiquitination"/>
    <property type="evidence" value="ECO:0007669"/>
    <property type="project" value="TreeGrafter"/>
</dbReference>
<dbReference type="Proteomes" id="UP000016923">
    <property type="component" value="Unassembled WGS sequence"/>
</dbReference>
<accession>S3CW47</accession>
<feature type="repeat" description="TPR" evidence="7">
    <location>
        <begin position="497"/>
        <end position="530"/>
    </location>
</feature>
<dbReference type="Gene3D" id="1.25.40.10">
    <property type="entry name" value="Tetratricopeptide repeat domain"/>
    <property type="match status" value="2"/>
</dbReference>
<organism evidence="9 10">
    <name type="scientific">Ophiostoma piceae (strain UAMH 11346)</name>
    <name type="common">Sap stain fungus</name>
    <dbReference type="NCBI Taxonomy" id="1262450"/>
    <lineage>
        <taxon>Eukaryota</taxon>
        <taxon>Fungi</taxon>
        <taxon>Dikarya</taxon>
        <taxon>Ascomycota</taxon>
        <taxon>Pezizomycotina</taxon>
        <taxon>Sordariomycetes</taxon>
        <taxon>Sordariomycetidae</taxon>
        <taxon>Ophiostomatales</taxon>
        <taxon>Ophiostomataceae</taxon>
        <taxon>Ophiostoma</taxon>
    </lineage>
</organism>
<evidence type="ECO:0000313" key="10">
    <source>
        <dbReference type="Proteomes" id="UP000016923"/>
    </source>
</evidence>
<gene>
    <name evidence="9" type="ORF">F503_00179</name>
</gene>
<feature type="region of interest" description="Disordered" evidence="8">
    <location>
        <begin position="97"/>
        <end position="173"/>
    </location>
</feature>
<dbReference type="VEuPathDB" id="FungiDB:F503_00179"/>
<evidence type="ECO:0000313" key="9">
    <source>
        <dbReference type="EMBL" id="EPE05025.1"/>
    </source>
</evidence>
<feature type="compositionally biased region" description="Low complexity" evidence="8">
    <location>
        <begin position="118"/>
        <end position="133"/>
    </location>
</feature>
<dbReference type="HOGENOM" id="CLU_011751_1_0_1"/>
<keyword evidence="6" id="KW-0131">Cell cycle</keyword>
<protein>
    <submittedName>
        <fullName evidence="9">Anaphase-promoting complex subunit cut9</fullName>
    </submittedName>
</protein>
<dbReference type="SMART" id="SM00028">
    <property type="entry name" value="TPR"/>
    <property type="match status" value="7"/>
</dbReference>
<dbReference type="GO" id="GO:0005680">
    <property type="term" value="C:anaphase-promoting complex"/>
    <property type="evidence" value="ECO:0007669"/>
    <property type="project" value="EnsemblFungi"/>
</dbReference>
<feature type="compositionally biased region" description="Low complexity" evidence="8">
    <location>
        <begin position="691"/>
        <end position="704"/>
    </location>
</feature>
<feature type="compositionally biased region" description="Polar residues" evidence="8">
    <location>
        <begin position="134"/>
        <end position="146"/>
    </location>
</feature>
<dbReference type="GO" id="GO:0005737">
    <property type="term" value="C:cytoplasm"/>
    <property type="evidence" value="ECO:0007669"/>
    <property type="project" value="TreeGrafter"/>
</dbReference>
<evidence type="ECO:0000256" key="4">
    <source>
        <dbReference type="ARBA" id="ARBA00022786"/>
    </source>
</evidence>
<keyword evidence="4" id="KW-0833">Ubl conjugation pathway</keyword>
<dbReference type="Pfam" id="PF12895">
    <property type="entry name" value="ANAPC3"/>
    <property type="match status" value="1"/>
</dbReference>
<dbReference type="PANTHER" id="PTHR12558">
    <property type="entry name" value="CELL DIVISION CYCLE 16,23,27"/>
    <property type="match status" value="1"/>
</dbReference>
<feature type="repeat" description="TPR" evidence="7">
    <location>
        <begin position="456"/>
        <end position="489"/>
    </location>
</feature>
<dbReference type="GO" id="GO:0031145">
    <property type="term" value="P:anaphase-promoting complex-dependent catabolic process"/>
    <property type="evidence" value="ECO:0007669"/>
    <property type="project" value="EnsemblFungi"/>
</dbReference>
<dbReference type="EMBL" id="KE148158">
    <property type="protein sequence ID" value="EPE05025.1"/>
    <property type="molecule type" value="Genomic_DNA"/>
</dbReference>
<keyword evidence="1" id="KW-0132">Cell division</keyword>
<evidence type="ECO:0000256" key="3">
    <source>
        <dbReference type="ARBA" id="ARBA00022776"/>
    </source>
</evidence>
<evidence type="ECO:0000256" key="6">
    <source>
        <dbReference type="ARBA" id="ARBA00023306"/>
    </source>
</evidence>
<feature type="region of interest" description="Disordered" evidence="8">
    <location>
        <begin position="653"/>
        <end position="713"/>
    </location>
</feature>
<sequence length="713" mass="78278">MEPFLREWRQDALNKAQYDSAIFVGDKLLALTGADEDAFWLAQVHFAMGNYTRAQALLSKSDLIARNASCRYLAAHCLIKQTRFDDALAVLGERNPTHLIPSSANKRKAPSGPGGPTGLAAPGASRGAGSRLANTLSAGERGTTNGDGRANGHATSSSTSNNPLGHHGGTKSTSMFGAGECYKDAVRIDVQCFEAFQQLTKNQLMSPDEEWEFVESLDFTSIHLGPMARRALGEDSTGTRKEDAIQEAADFTRMLYSTRLSKYRNPEAFAAAAESLTSHYHLGNNADLLLARADLAYTQCRYEDALALTSTVLEEDRYNFGAYPLHLACLFELRMKNVLFLVAHDLADQHPEEPCTWLAVGVYYFATDRIAEARRYFSKASMMDAHYGPAWIGFAHTFAAEGEHDQAISAYSTAARLFTGTHLPQVFLGMQHHAMNNMTVAEEFLKMAYSLCREDPLLLNEMGVVLYHQDRPNEAVTLFRKALEVADDMDCDPQAWLSARTNLGHAYRRMRLYREALAQFDEVLRLGGKSAAVFCAKGLIHLERGRPNEAAIVLHEALAIRPQDSIATELLNKALDEMSRKNNLLGPGGEDDEEAEHLEQDDDTDMDAAHQPNALHPGGDDDGIEEVDPDAVASFENDLLVKRRAARQRINEAVSAQAAMPRTARQQLRTGKGKGKSKTRGTMSIGEGEDTSMGMDGSMDNGGTPTTSRDPFS</sequence>
<proteinExistence type="predicted"/>
<keyword evidence="10" id="KW-1185">Reference proteome</keyword>
<keyword evidence="5 7" id="KW-0802">TPR repeat</keyword>
<feature type="repeat" description="TPR" evidence="7">
    <location>
        <begin position="531"/>
        <end position="564"/>
    </location>
</feature>
<feature type="compositionally biased region" description="Acidic residues" evidence="8">
    <location>
        <begin position="589"/>
        <end position="606"/>
    </location>
</feature>
<dbReference type="SUPFAM" id="SSF48452">
    <property type="entry name" value="TPR-like"/>
    <property type="match status" value="2"/>
</dbReference>
<name>S3CW47_OPHP1</name>
<feature type="compositionally biased region" description="Polar residues" evidence="8">
    <location>
        <begin position="153"/>
        <end position="163"/>
    </location>
</feature>
<dbReference type="STRING" id="1262450.S3CW47"/>
<dbReference type="OrthoDB" id="10006270at2759"/>
<dbReference type="OMA" id="DPFHNNA"/>
<evidence type="ECO:0000256" key="8">
    <source>
        <dbReference type="SAM" id="MobiDB-lite"/>
    </source>
</evidence>
<feature type="region of interest" description="Disordered" evidence="8">
    <location>
        <begin position="581"/>
        <end position="627"/>
    </location>
</feature>
<keyword evidence="3" id="KW-0498">Mitosis</keyword>
<dbReference type="PANTHER" id="PTHR12558:SF9">
    <property type="entry name" value="CELL DIVISION CYCLE PROTEIN 16 HOMOLOG"/>
    <property type="match status" value="1"/>
</dbReference>
<dbReference type="GO" id="GO:0045842">
    <property type="term" value="P:positive regulation of mitotic metaphase/anaphase transition"/>
    <property type="evidence" value="ECO:0007669"/>
    <property type="project" value="TreeGrafter"/>
</dbReference>
<evidence type="ECO:0000256" key="7">
    <source>
        <dbReference type="PROSITE-ProRule" id="PRU00339"/>
    </source>
</evidence>
<dbReference type="Pfam" id="PF13424">
    <property type="entry name" value="TPR_12"/>
    <property type="match status" value="1"/>
</dbReference>
<dbReference type="eggNOG" id="KOG1173">
    <property type="taxonomic scope" value="Eukaryota"/>
</dbReference>
<dbReference type="GO" id="GO:0051301">
    <property type="term" value="P:cell division"/>
    <property type="evidence" value="ECO:0007669"/>
    <property type="project" value="UniProtKB-KW"/>
</dbReference>
<dbReference type="PROSITE" id="PS50005">
    <property type="entry name" value="TPR"/>
    <property type="match status" value="3"/>
</dbReference>
<evidence type="ECO:0000256" key="1">
    <source>
        <dbReference type="ARBA" id="ARBA00022618"/>
    </source>
</evidence>
<reference evidence="9 10" key="1">
    <citation type="journal article" date="2013" name="BMC Genomics">
        <title>The genome and transcriptome of the pine saprophyte Ophiostoma piceae, and a comparison with the bark beetle-associated pine pathogen Grosmannia clavigera.</title>
        <authorList>
            <person name="Haridas S."/>
            <person name="Wang Y."/>
            <person name="Lim L."/>
            <person name="Massoumi Alamouti S."/>
            <person name="Jackman S."/>
            <person name="Docking R."/>
            <person name="Robertson G."/>
            <person name="Birol I."/>
            <person name="Bohlmann J."/>
            <person name="Breuil C."/>
        </authorList>
    </citation>
    <scope>NUCLEOTIDE SEQUENCE [LARGE SCALE GENOMIC DNA]</scope>
    <source>
        <strain evidence="9 10">UAMH 11346</strain>
    </source>
</reference>
<dbReference type="GO" id="GO:0005721">
    <property type="term" value="C:pericentric heterochromatin"/>
    <property type="evidence" value="ECO:0007669"/>
    <property type="project" value="EnsemblFungi"/>
</dbReference>
<keyword evidence="2" id="KW-0677">Repeat</keyword>
<dbReference type="InterPro" id="IPR019734">
    <property type="entry name" value="TPR_rpt"/>
</dbReference>